<sequence length="99" mass="11853">MKNSHINENAYETCDYIKKKHRILISTVAIIVLFYILFPIMLTNFISEQNKYFLPLAWGYILILFLLTWGIGIWHYFFMKRFNRSIEERVKQTNEGGGQ</sequence>
<feature type="transmembrane region" description="Helical" evidence="1">
    <location>
        <begin position="23"/>
        <end position="46"/>
    </location>
</feature>
<dbReference type="Proteomes" id="UP000198565">
    <property type="component" value="Unassembled WGS sequence"/>
</dbReference>
<feature type="transmembrane region" description="Helical" evidence="1">
    <location>
        <begin position="58"/>
        <end position="79"/>
    </location>
</feature>
<protein>
    <recommendedName>
        <fullName evidence="4">DUF485 domain-containing protein</fullName>
    </recommendedName>
</protein>
<dbReference type="RefSeq" id="WP_091484484.1">
    <property type="nucleotide sequence ID" value="NZ_FOTR01000008.1"/>
</dbReference>
<dbReference type="AlphaFoldDB" id="A0A1I4NEW9"/>
<gene>
    <name evidence="2" type="ORF">SAMN04487943_108147</name>
</gene>
<name>A0A1I4NEW9_9BACI</name>
<proteinExistence type="predicted"/>
<reference evidence="3" key="1">
    <citation type="submission" date="2016-10" db="EMBL/GenBank/DDBJ databases">
        <authorList>
            <person name="Varghese N."/>
            <person name="Submissions S."/>
        </authorList>
    </citation>
    <scope>NUCLEOTIDE SEQUENCE [LARGE SCALE GENOMIC DNA]</scope>
    <source>
        <strain evidence="3">CGMCC 1.4250</strain>
    </source>
</reference>
<dbReference type="OrthoDB" id="2972776at2"/>
<dbReference type="STRING" id="334253.SAMN04487943_108147"/>
<accession>A0A1I4NEW9</accession>
<evidence type="ECO:0000256" key="1">
    <source>
        <dbReference type="SAM" id="Phobius"/>
    </source>
</evidence>
<keyword evidence="1" id="KW-0812">Transmembrane</keyword>
<keyword evidence="1" id="KW-1133">Transmembrane helix</keyword>
<evidence type="ECO:0008006" key="4">
    <source>
        <dbReference type="Google" id="ProtNLM"/>
    </source>
</evidence>
<evidence type="ECO:0000313" key="2">
    <source>
        <dbReference type="EMBL" id="SFM13753.1"/>
    </source>
</evidence>
<keyword evidence="1" id="KW-0472">Membrane</keyword>
<keyword evidence="3" id="KW-1185">Reference proteome</keyword>
<evidence type="ECO:0000313" key="3">
    <source>
        <dbReference type="Proteomes" id="UP000198565"/>
    </source>
</evidence>
<dbReference type="EMBL" id="FOTR01000008">
    <property type="protein sequence ID" value="SFM13753.1"/>
    <property type="molecule type" value="Genomic_DNA"/>
</dbReference>
<organism evidence="2 3">
    <name type="scientific">Gracilibacillus orientalis</name>
    <dbReference type="NCBI Taxonomy" id="334253"/>
    <lineage>
        <taxon>Bacteria</taxon>
        <taxon>Bacillati</taxon>
        <taxon>Bacillota</taxon>
        <taxon>Bacilli</taxon>
        <taxon>Bacillales</taxon>
        <taxon>Bacillaceae</taxon>
        <taxon>Gracilibacillus</taxon>
    </lineage>
</organism>